<dbReference type="OrthoDB" id="9758243at2"/>
<organism evidence="1 2">
    <name type="scientific">Enterococcus florum</name>
    <dbReference type="NCBI Taxonomy" id="2480627"/>
    <lineage>
        <taxon>Bacteria</taxon>
        <taxon>Bacillati</taxon>
        <taxon>Bacillota</taxon>
        <taxon>Bacilli</taxon>
        <taxon>Lactobacillales</taxon>
        <taxon>Enterococcaceae</taxon>
        <taxon>Enterococcus</taxon>
    </lineage>
</organism>
<accession>A0A4P5PCL6</accession>
<keyword evidence="2" id="KW-1185">Reference proteome</keyword>
<evidence type="ECO:0000313" key="1">
    <source>
        <dbReference type="EMBL" id="GCF94254.1"/>
    </source>
</evidence>
<comment type="caution">
    <text evidence="1">The sequence shown here is derived from an EMBL/GenBank/DDBJ whole genome shotgun (WGS) entry which is preliminary data.</text>
</comment>
<reference evidence="2" key="1">
    <citation type="submission" date="2019-02" db="EMBL/GenBank/DDBJ databases">
        <title>Draft genome sequence of Enterococcus sp. Gos25-1.</title>
        <authorList>
            <person name="Tanaka N."/>
            <person name="Shiwa Y."/>
            <person name="Fujita N."/>
        </authorList>
    </citation>
    <scope>NUCLEOTIDE SEQUENCE [LARGE SCALE GENOMIC DNA]</scope>
    <source>
        <strain evidence="2">Gos25-1</strain>
    </source>
</reference>
<dbReference type="AlphaFoldDB" id="A0A4P5PCL6"/>
<dbReference type="EMBL" id="BJCC01000015">
    <property type="protein sequence ID" value="GCF94254.1"/>
    <property type="molecule type" value="Genomic_DNA"/>
</dbReference>
<dbReference type="RefSeq" id="WP_146622683.1">
    <property type="nucleotide sequence ID" value="NZ_BJCC01000015.1"/>
</dbReference>
<gene>
    <name evidence="1" type="ORF">NRIC_21450</name>
</gene>
<name>A0A4P5PCL6_9ENTE</name>
<dbReference type="Proteomes" id="UP000290567">
    <property type="component" value="Unassembled WGS sequence"/>
</dbReference>
<proteinExistence type="predicted"/>
<sequence>MGEIWDKIQNDPESYQDQNISVLLENSIQNTTYELVEEFSDKWQINEDELEFMVSNYNPRRSKQDGKAELKRTSNYEVYKQKVEKPVSKLKYWKHVRKDLDDLMKEEILLLQNRK</sequence>
<evidence type="ECO:0000313" key="2">
    <source>
        <dbReference type="Proteomes" id="UP000290567"/>
    </source>
</evidence>
<protein>
    <submittedName>
        <fullName evidence="1">Uncharacterized protein</fullName>
    </submittedName>
</protein>